<proteinExistence type="predicted"/>
<keyword evidence="1" id="KW-0472">Membrane</keyword>
<keyword evidence="3" id="KW-1185">Reference proteome</keyword>
<accession>A0ABN7RKB8</accession>
<reference evidence="2 3" key="1">
    <citation type="submission" date="2021-04" db="EMBL/GenBank/DDBJ databases">
        <authorList>
            <person name="Bliznina A."/>
        </authorList>
    </citation>
    <scope>NUCLEOTIDE SEQUENCE [LARGE SCALE GENOMIC DNA]</scope>
</reference>
<dbReference type="Proteomes" id="UP001158576">
    <property type="component" value="Chromosome PAR"/>
</dbReference>
<dbReference type="EMBL" id="OU015568">
    <property type="protein sequence ID" value="CAG5079865.1"/>
    <property type="molecule type" value="Genomic_DNA"/>
</dbReference>
<organism evidence="2 3">
    <name type="scientific">Oikopleura dioica</name>
    <name type="common">Tunicate</name>
    <dbReference type="NCBI Taxonomy" id="34765"/>
    <lineage>
        <taxon>Eukaryota</taxon>
        <taxon>Metazoa</taxon>
        <taxon>Chordata</taxon>
        <taxon>Tunicata</taxon>
        <taxon>Appendicularia</taxon>
        <taxon>Copelata</taxon>
        <taxon>Oikopleuridae</taxon>
        <taxon>Oikopleura</taxon>
    </lineage>
</organism>
<keyword evidence="1" id="KW-0812">Transmembrane</keyword>
<keyword evidence="1" id="KW-1133">Transmembrane helix</keyword>
<evidence type="ECO:0000313" key="2">
    <source>
        <dbReference type="EMBL" id="CAG5079865.1"/>
    </source>
</evidence>
<name>A0ABN7RKB8_OIKDI</name>
<gene>
    <name evidence="2" type="ORF">OKIOD_LOCUS959</name>
</gene>
<feature type="transmembrane region" description="Helical" evidence="1">
    <location>
        <begin position="42"/>
        <end position="61"/>
    </location>
</feature>
<evidence type="ECO:0000313" key="3">
    <source>
        <dbReference type="Proteomes" id="UP001158576"/>
    </source>
</evidence>
<protein>
    <submittedName>
        <fullName evidence="2">Oidioi.mRNA.OKI2018_I69.PAR.g9401.t1.cds</fullName>
    </submittedName>
</protein>
<evidence type="ECO:0000256" key="1">
    <source>
        <dbReference type="SAM" id="Phobius"/>
    </source>
</evidence>
<sequence>MKSQQTSESLRKASTESLKDFPIAQAPMIFGREEDKFSKETFGYISAAIVVALLLFFVLILKRIATLDDTFCGCFFCKLGNHSFCPGENEEFLNMSTCSIVFYGLF</sequence>